<dbReference type="InterPro" id="IPR036414">
    <property type="entry name" value="YaeB_N_sf"/>
</dbReference>
<dbReference type="NCBIfam" id="TIGR00104">
    <property type="entry name" value="tRNA_TsaA"/>
    <property type="match status" value="1"/>
</dbReference>
<comment type="similarity">
    <text evidence="2">Belongs to the tRNA methyltransferase O family.</text>
</comment>
<name>A0A5A7UX01_CUCMM</name>
<reference evidence="5 6" key="1">
    <citation type="submission" date="2019-08" db="EMBL/GenBank/DDBJ databases">
        <title>Draft genome sequences of two oriental melons (Cucumis melo L. var makuwa).</title>
        <authorList>
            <person name="Kwon S.-Y."/>
        </authorList>
    </citation>
    <scope>NUCLEOTIDE SEQUENCE [LARGE SCALE GENOMIC DNA]</scope>
    <source>
        <strain evidence="6">cv. SW 3</strain>
        <tissue evidence="5">Leaf</tissue>
    </source>
</reference>
<dbReference type="InterPro" id="IPR023370">
    <property type="entry name" value="TrmO-like_N"/>
</dbReference>
<dbReference type="PROSITE" id="PS51668">
    <property type="entry name" value="TSAA_2"/>
    <property type="match status" value="1"/>
</dbReference>
<organism evidence="5 6">
    <name type="scientific">Cucumis melo var. makuwa</name>
    <name type="common">Oriental melon</name>
    <dbReference type="NCBI Taxonomy" id="1194695"/>
    <lineage>
        <taxon>Eukaryota</taxon>
        <taxon>Viridiplantae</taxon>
        <taxon>Streptophyta</taxon>
        <taxon>Embryophyta</taxon>
        <taxon>Tracheophyta</taxon>
        <taxon>Spermatophyta</taxon>
        <taxon>Magnoliopsida</taxon>
        <taxon>eudicotyledons</taxon>
        <taxon>Gunneridae</taxon>
        <taxon>Pentapetalae</taxon>
        <taxon>rosids</taxon>
        <taxon>fabids</taxon>
        <taxon>Cucurbitales</taxon>
        <taxon>Cucurbitaceae</taxon>
        <taxon>Benincaseae</taxon>
        <taxon>Cucumis</taxon>
    </lineage>
</organism>
<accession>A0A5A7UX01</accession>
<feature type="domain" description="TsaA-like" evidence="4">
    <location>
        <begin position="109"/>
        <end position="254"/>
    </location>
</feature>
<dbReference type="Proteomes" id="UP000321393">
    <property type="component" value="Unassembled WGS sequence"/>
</dbReference>
<evidence type="ECO:0000256" key="1">
    <source>
        <dbReference type="ARBA" id="ARBA00022691"/>
    </source>
</evidence>
<sequence>MVRIGATKCTGQRPTKGKRRRASDEGQTTMGKRRWASDDEQLTMAGVVYLVTKKSRELGTKVQQLEASLAASLKKTAAERQGRIRAQQALRKAVAEPKSDSVECTSYPMTPIGTIQSSFTTRNGTPRQSLLVPLARARLVFSARIPPASIEGLVEYSHCWVIYVFHLNTDLDKLWKDPSKSKFKAKVRVPRLKGERVGVFATRSPHRPCPIGLTVAKVEAVQGHEILLSGADLVDGTPVLDVKPYLPYCDSVQDATVPKWLLGDSVLTVASICFSEEFTSALSKCWPLVEKKSLYASEEELKNFVKQVLSWDIRSVSQRSRPHCSHIKTVTGDELLDESSDSDGHVDDKVSSSSQSYSKSTIYHLLVDGLDVSYTIGYHGDVVVDKVELASPSSRTRSN</sequence>
<evidence type="ECO:0000259" key="4">
    <source>
        <dbReference type="PROSITE" id="PS51668"/>
    </source>
</evidence>
<dbReference type="STRING" id="1194695.A0A5A7UX01"/>
<evidence type="ECO:0000313" key="5">
    <source>
        <dbReference type="EMBL" id="KAA0059728.1"/>
    </source>
</evidence>
<keyword evidence="1" id="KW-0949">S-adenosyl-L-methionine</keyword>
<dbReference type="InterPro" id="IPR036413">
    <property type="entry name" value="YaeB-like_sf"/>
</dbReference>
<protein>
    <submittedName>
        <fullName evidence="5">tRNA (Adenine(37)-N6)-methyltransferase isoform X1</fullName>
    </submittedName>
</protein>
<dbReference type="SUPFAM" id="SSF118196">
    <property type="entry name" value="YaeB-like"/>
    <property type="match status" value="1"/>
</dbReference>
<evidence type="ECO:0000256" key="3">
    <source>
        <dbReference type="SAM" id="MobiDB-lite"/>
    </source>
</evidence>
<dbReference type="EMBL" id="SSTE01005986">
    <property type="protein sequence ID" value="KAA0059728.1"/>
    <property type="molecule type" value="Genomic_DNA"/>
</dbReference>
<dbReference type="OrthoDB" id="4882at2759"/>
<dbReference type="PANTHER" id="PTHR12818">
    <property type="entry name" value="TRNA (ADENINE(37)-N6)-METHYLTRANSFERASE"/>
    <property type="match status" value="1"/>
</dbReference>
<dbReference type="CDD" id="cd09281">
    <property type="entry name" value="UPF0066"/>
    <property type="match status" value="1"/>
</dbReference>
<proteinExistence type="inferred from homology"/>
<dbReference type="InterPro" id="IPR040372">
    <property type="entry name" value="YaeB-like"/>
</dbReference>
<dbReference type="Pfam" id="PF01980">
    <property type="entry name" value="TrmO_N"/>
    <property type="match status" value="1"/>
</dbReference>
<comment type="caution">
    <text evidence="5">The sequence shown here is derived from an EMBL/GenBank/DDBJ whole genome shotgun (WGS) entry which is preliminary data.</text>
</comment>
<dbReference type="PANTHER" id="PTHR12818:SF0">
    <property type="entry name" value="TRNA (ADENINE(37)-N6)-METHYLTRANSFERASE"/>
    <property type="match status" value="1"/>
</dbReference>
<dbReference type="FunFam" id="2.40.30.70:FF:000003">
    <property type="entry name" value="tRNA (Adenine(37)-N6)-methyltransferase isoform A"/>
    <property type="match status" value="1"/>
</dbReference>
<dbReference type="AlphaFoldDB" id="A0A5A7UX01"/>
<evidence type="ECO:0000256" key="2">
    <source>
        <dbReference type="ARBA" id="ARBA00033753"/>
    </source>
</evidence>
<evidence type="ECO:0000313" key="6">
    <source>
        <dbReference type="Proteomes" id="UP000321393"/>
    </source>
</evidence>
<dbReference type="Gene3D" id="2.40.30.70">
    <property type="entry name" value="YaeB-like"/>
    <property type="match status" value="1"/>
</dbReference>
<feature type="region of interest" description="Disordered" evidence="3">
    <location>
        <begin position="1"/>
        <end position="32"/>
    </location>
</feature>
<gene>
    <name evidence="5" type="ORF">E6C27_scaffold551G00040</name>
</gene>